<feature type="domain" description="Glycosyltransferase 2-like" evidence="5">
    <location>
        <begin position="6"/>
        <end position="164"/>
    </location>
</feature>
<evidence type="ECO:0000256" key="4">
    <source>
        <dbReference type="ARBA" id="ARBA00022679"/>
    </source>
</evidence>
<evidence type="ECO:0000313" key="6">
    <source>
        <dbReference type="EMBL" id="UJF33203.1"/>
    </source>
</evidence>
<dbReference type="SUPFAM" id="SSF53448">
    <property type="entry name" value="Nucleotide-diphospho-sugar transferases"/>
    <property type="match status" value="1"/>
</dbReference>
<dbReference type="InterPro" id="IPR001173">
    <property type="entry name" value="Glyco_trans_2-like"/>
</dbReference>
<dbReference type="Proteomes" id="UP001649230">
    <property type="component" value="Chromosome"/>
</dbReference>
<comment type="similarity">
    <text evidence="2">Belongs to the glycosyltransferase 2 family.</text>
</comment>
<keyword evidence="7" id="KW-1185">Reference proteome</keyword>
<evidence type="ECO:0000313" key="7">
    <source>
        <dbReference type="Proteomes" id="UP001649230"/>
    </source>
</evidence>
<dbReference type="Pfam" id="PF00535">
    <property type="entry name" value="Glycos_transf_2"/>
    <property type="match status" value="1"/>
</dbReference>
<name>A0ABY3SGN3_9BACL</name>
<protein>
    <submittedName>
        <fullName evidence="6">Glycosyltransferase family 2 protein</fullName>
    </submittedName>
</protein>
<keyword evidence="4" id="KW-0808">Transferase</keyword>
<dbReference type="CDD" id="cd04186">
    <property type="entry name" value="GT_2_like_c"/>
    <property type="match status" value="1"/>
</dbReference>
<keyword evidence="3" id="KW-0328">Glycosyltransferase</keyword>
<evidence type="ECO:0000259" key="5">
    <source>
        <dbReference type="Pfam" id="PF00535"/>
    </source>
</evidence>
<reference evidence="6 7" key="1">
    <citation type="journal article" date="2024" name="Int. J. Syst. Evol. Microbiol.">
        <title>Paenibacillus hexagrammi sp. nov., a novel bacterium isolated from the gut content of Hexagrammos agrammus.</title>
        <authorList>
            <person name="Jung H.K."/>
            <person name="Kim D.G."/>
            <person name="Zin H."/>
            <person name="Park J."/>
            <person name="Jung H."/>
            <person name="Kim Y.O."/>
            <person name="Kong H.J."/>
            <person name="Kim J.W."/>
            <person name="Kim Y.S."/>
        </authorList>
    </citation>
    <scope>NUCLEOTIDE SEQUENCE [LARGE SCALE GENOMIC DNA]</scope>
    <source>
        <strain evidence="6 7">YPD9-1</strain>
    </source>
</reference>
<sequence length="298" mass="35184">MNPKVSIVMLCWNRKDDVRESLSRIRDIEYRDYELLVVDNGSTDGTQEMVEADFPEAKLIRMSHNVGIEAYNVGFEKALGEYLVIIDDDSFPASRAISRMVEKFERDPKLGVVAFDVRNFFHYDDIKNLEEKTEDSNRSADSDKYVMSYNGAGVGIRRELFRQVGYYPEEFFLYNNELDSAFRIWDAGYKIEFYADIVAYHKYSPKNRASWRAPYFYTRNAFWLVWKNYPIGEALTTTGQLMYRCFYATFEQRTNVYLKAMFDAFRKINVLSGKRKAVQPYIVENLRVPLDVFFTFYR</sequence>
<proteinExistence type="inferred from homology"/>
<dbReference type="Gene3D" id="3.90.550.10">
    <property type="entry name" value="Spore Coat Polysaccharide Biosynthesis Protein SpsA, Chain A"/>
    <property type="match status" value="1"/>
</dbReference>
<evidence type="ECO:0000256" key="1">
    <source>
        <dbReference type="ARBA" id="ARBA00004776"/>
    </source>
</evidence>
<dbReference type="InterPro" id="IPR029044">
    <property type="entry name" value="Nucleotide-diphossugar_trans"/>
</dbReference>
<dbReference type="PANTHER" id="PTHR43179">
    <property type="entry name" value="RHAMNOSYLTRANSFERASE WBBL"/>
    <property type="match status" value="1"/>
</dbReference>
<dbReference type="PANTHER" id="PTHR43179:SF12">
    <property type="entry name" value="GALACTOFURANOSYLTRANSFERASE GLFT2"/>
    <property type="match status" value="1"/>
</dbReference>
<comment type="pathway">
    <text evidence="1">Cell wall biogenesis; cell wall polysaccharide biosynthesis.</text>
</comment>
<dbReference type="RefSeq" id="WP_235119541.1">
    <property type="nucleotide sequence ID" value="NZ_CP090978.1"/>
</dbReference>
<gene>
    <name evidence="6" type="ORF">L0M14_27330</name>
</gene>
<accession>A0ABY3SGN3</accession>
<evidence type="ECO:0000256" key="2">
    <source>
        <dbReference type="ARBA" id="ARBA00006739"/>
    </source>
</evidence>
<dbReference type="EMBL" id="CP090978">
    <property type="protein sequence ID" value="UJF33203.1"/>
    <property type="molecule type" value="Genomic_DNA"/>
</dbReference>
<evidence type="ECO:0000256" key="3">
    <source>
        <dbReference type="ARBA" id="ARBA00022676"/>
    </source>
</evidence>
<organism evidence="6 7">
    <name type="scientific">Paenibacillus hexagrammi</name>
    <dbReference type="NCBI Taxonomy" id="2908839"/>
    <lineage>
        <taxon>Bacteria</taxon>
        <taxon>Bacillati</taxon>
        <taxon>Bacillota</taxon>
        <taxon>Bacilli</taxon>
        <taxon>Bacillales</taxon>
        <taxon>Paenibacillaceae</taxon>
        <taxon>Paenibacillus</taxon>
    </lineage>
</organism>